<organism evidence="1 2">
    <name type="scientific">Aphanomyces astaci</name>
    <name type="common">Crayfish plague agent</name>
    <dbReference type="NCBI Taxonomy" id="112090"/>
    <lineage>
        <taxon>Eukaryota</taxon>
        <taxon>Sar</taxon>
        <taxon>Stramenopiles</taxon>
        <taxon>Oomycota</taxon>
        <taxon>Saprolegniomycetes</taxon>
        <taxon>Saprolegniales</taxon>
        <taxon>Verrucalvaceae</taxon>
        <taxon>Aphanomyces</taxon>
    </lineage>
</organism>
<name>A0A6A4ZDT5_APHAT</name>
<dbReference type="SMART" id="SM00028">
    <property type="entry name" value="TPR"/>
    <property type="match status" value="2"/>
</dbReference>
<accession>A0A6A4ZDT5</accession>
<dbReference type="Proteomes" id="UP000469452">
    <property type="component" value="Unassembled WGS sequence"/>
</dbReference>
<evidence type="ECO:0000313" key="2">
    <source>
        <dbReference type="Proteomes" id="UP000469452"/>
    </source>
</evidence>
<gene>
    <name evidence="1" type="ORF">AaE_011496</name>
</gene>
<dbReference type="InterPro" id="IPR011990">
    <property type="entry name" value="TPR-like_helical_dom_sf"/>
</dbReference>
<reference evidence="1 2" key="1">
    <citation type="submission" date="2019-06" db="EMBL/GenBank/DDBJ databases">
        <title>Genomics analysis of Aphanomyces spp. identifies a new class of oomycete effector associated with host adaptation.</title>
        <authorList>
            <person name="Gaulin E."/>
        </authorList>
    </citation>
    <scope>NUCLEOTIDE SEQUENCE [LARGE SCALE GENOMIC DNA]</scope>
    <source>
        <strain evidence="1 2">E</strain>
    </source>
</reference>
<dbReference type="Gene3D" id="1.25.40.10">
    <property type="entry name" value="Tetratricopeptide repeat domain"/>
    <property type="match status" value="1"/>
</dbReference>
<dbReference type="EMBL" id="VJMI01017175">
    <property type="protein sequence ID" value="KAF0714799.1"/>
    <property type="molecule type" value="Genomic_DNA"/>
</dbReference>
<dbReference type="AlphaFoldDB" id="A0A6A4ZDT5"/>
<proteinExistence type="predicted"/>
<protein>
    <submittedName>
        <fullName evidence="1">Uncharacterized protein</fullName>
    </submittedName>
</protein>
<dbReference type="InterPro" id="IPR019734">
    <property type="entry name" value="TPR_rpt"/>
</dbReference>
<evidence type="ECO:0000313" key="1">
    <source>
        <dbReference type="EMBL" id="KAF0714799.1"/>
    </source>
</evidence>
<dbReference type="SUPFAM" id="SSF48452">
    <property type="entry name" value="TPR-like"/>
    <property type="match status" value="1"/>
</dbReference>
<comment type="caution">
    <text evidence="1">The sequence shown here is derived from an EMBL/GenBank/DDBJ whole genome shotgun (WGS) entry which is preliminary data.</text>
</comment>
<sequence length="142" mass="16226">MEPEQHGGFNVIAAPDKKTREHQAMELYQKARHRNGPWGHLHRRPRPRDRILQHGNVYTTQPRPLLSRSVLLHGNSLRAINEHESAIHDFDMAIDLDNTCASYYATRGTCHRKLGMPADALVDFTLAIELDVKKLYTGQPLL</sequence>